<evidence type="ECO:0000313" key="2">
    <source>
        <dbReference type="EMBL" id="KAE9003080.1"/>
    </source>
</evidence>
<protein>
    <recommendedName>
        <fullName evidence="6">Pectate lyase</fullName>
    </recommendedName>
</protein>
<reference evidence="4 5" key="1">
    <citation type="submission" date="2018-09" db="EMBL/GenBank/DDBJ databases">
        <title>Genomic investigation of the strawberry pathogen Phytophthora fragariae indicates pathogenicity is determined by transcriptional variation in three key races.</title>
        <authorList>
            <person name="Adams T.M."/>
            <person name="Armitage A.D."/>
            <person name="Sobczyk M.K."/>
            <person name="Bates H.J."/>
            <person name="Dunwell J.M."/>
            <person name="Nellist C.F."/>
            <person name="Harrison R.J."/>
        </authorList>
    </citation>
    <scope>NUCLEOTIDE SEQUENCE [LARGE SCALE GENOMIC DNA]</scope>
    <source>
        <strain evidence="3 4">SCRP249</strain>
        <strain evidence="2 5">SCRP324</strain>
    </source>
</reference>
<evidence type="ECO:0008006" key="6">
    <source>
        <dbReference type="Google" id="ProtNLM"/>
    </source>
</evidence>
<dbReference type="EMBL" id="QXFV01001337">
    <property type="protein sequence ID" value="KAE9008365.1"/>
    <property type="molecule type" value="Genomic_DNA"/>
</dbReference>
<proteinExistence type="predicted"/>
<comment type="caution">
    <text evidence="3">The sequence shown here is derived from an EMBL/GenBank/DDBJ whole genome shotgun (WGS) entry which is preliminary data.</text>
</comment>
<sequence>MFSVFPTLTVFTVFTTGTSGNVWCEDHTCVRGVLRARVQLQGARFANGRNANLFCQSTGVVRQVSEAKNQATVPTAKPSSCIGGLLTWRGV</sequence>
<feature type="chain" id="PRO_5036164913" description="Pectate lyase" evidence="1">
    <location>
        <begin position="21"/>
        <end position="91"/>
    </location>
</feature>
<gene>
    <name evidence="3" type="ORF">PR001_g16717</name>
    <name evidence="2" type="ORF">PR002_g17443</name>
</gene>
<evidence type="ECO:0000256" key="1">
    <source>
        <dbReference type="SAM" id="SignalP"/>
    </source>
</evidence>
<evidence type="ECO:0000313" key="5">
    <source>
        <dbReference type="Proteomes" id="UP000435112"/>
    </source>
</evidence>
<organism evidence="3 4">
    <name type="scientific">Phytophthora rubi</name>
    <dbReference type="NCBI Taxonomy" id="129364"/>
    <lineage>
        <taxon>Eukaryota</taxon>
        <taxon>Sar</taxon>
        <taxon>Stramenopiles</taxon>
        <taxon>Oomycota</taxon>
        <taxon>Peronosporomycetes</taxon>
        <taxon>Peronosporales</taxon>
        <taxon>Peronosporaceae</taxon>
        <taxon>Phytophthora</taxon>
    </lineage>
</organism>
<name>A0A6A3KSY7_9STRA</name>
<dbReference type="EMBL" id="QXFU01001406">
    <property type="protein sequence ID" value="KAE9003080.1"/>
    <property type="molecule type" value="Genomic_DNA"/>
</dbReference>
<dbReference type="Proteomes" id="UP000435112">
    <property type="component" value="Unassembled WGS sequence"/>
</dbReference>
<feature type="signal peptide" evidence="1">
    <location>
        <begin position="1"/>
        <end position="20"/>
    </location>
</feature>
<accession>A0A6A3KSY7</accession>
<dbReference type="Proteomes" id="UP000429607">
    <property type="component" value="Unassembled WGS sequence"/>
</dbReference>
<keyword evidence="1" id="KW-0732">Signal</keyword>
<dbReference type="AlphaFoldDB" id="A0A6A3KSY7"/>
<evidence type="ECO:0000313" key="3">
    <source>
        <dbReference type="EMBL" id="KAE9008365.1"/>
    </source>
</evidence>
<evidence type="ECO:0000313" key="4">
    <source>
        <dbReference type="Proteomes" id="UP000429607"/>
    </source>
</evidence>